<dbReference type="EMBL" id="JARAKH010000024">
    <property type="protein sequence ID" value="KAK8390976.1"/>
    <property type="molecule type" value="Genomic_DNA"/>
</dbReference>
<dbReference type="AlphaFoldDB" id="A0AAW0TTX1"/>
<name>A0AAW0TTX1_SCYPA</name>
<accession>A0AAW0TTX1</accession>
<gene>
    <name evidence="1" type="ORF">O3P69_016965</name>
</gene>
<organism evidence="1 2">
    <name type="scientific">Scylla paramamosain</name>
    <name type="common">Mud crab</name>
    <dbReference type="NCBI Taxonomy" id="85552"/>
    <lineage>
        <taxon>Eukaryota</taxon>
        <taxon>Metazoa</taxon>
        <taxon>Ecdysozoa</taxon>
        <taxon>Arthropoda</taxon>
        <taxon>Crustacea</taxon>
        <taxon>Multicrustacea</taxon>
        <taxon>Malacostraca</taxon>
        <taxon>Eumalacostraca</taxon>
        <taxon>Eucarida</taxon>
        <taxon>Decapoda</taxon>
        <taxon>Pleocyemata</taxon>
        <taxon>Brachyura</taxon>
        <taxon>Eubrachyura</taxon>
        <taxon>Portunoidea</taxon>
        <taxon>Portunidae</taxon>
        <taxon>Portuninae</taxon>
        <taxon>Scylla</taxon>
    </lineage>
</organism>
<protein>
    <submittedName>
        <fullName evidence="1">Uncharacterized protein</fullName>
    </submittedName>
</protein>
<evidence type="ECO:0000313" key="2">
    <source>
        <dbReference type="Proteomes" id="UP001487740"/>
    </source>
</evidence>
<dbReference type="Proteomes" id="UP001487740">
    <property type="component" value="Unassembled WGS sequence"/>
</dbReference>
<comment type="caution">
    <text evidence="1">The sequence shown here is derived from an EMBL/GenBank/DDBJ whole genome shotgun (WGS) entry which is preliminary data.</text>
</comment>
<proteinExistence type="predicted"/>
<sequence>MWRHQPGGLYLGGPAVECTRRPTDGDALLLLAQSGGWVKIDQAGKTWELYITPTGLLAEAERGQSDTLKISADHRLSVMRLYNARVTSGGGARYCIRQHFTSPSCRDQVRQVQQRQAARPSTCDARTCLARPSNMTLFQTPAPAAHHPPLFYSILCTAHTRGSGVAVEAVHTDNQRATREKEE</sequence>
<reference evidence="1 2" key="1">
    <citation type="submission" date="2023-03" db="EMBL/GenBank/DDBJ databases">
        <title>High-quality genome of Scylla paramamosain provides insights in environmental adaptation.</title>
        <authorList>
            <person name="Zhang L."/>
        </authorList>
    </citation>
    <scope>NUCLEOTIDE SEQUENCE [LARGE SCALE GENOMIC DNA]</scope>
    <source>
        <strain evidence="1">LZ_2023a</strain>
        <tissue evidence="1">Muscle</tissue>
    </source>
</reference>
<keyword evidence="2" id="KW-1185">Reference proteome</keyword>
<evidence type="ECO:0000313" key="1">
    <source>
        <dbReference type="EMBL" id="KAK8390976.1"/>
    </source>
</evidence>